<gene>
    <name evidence="1" type="ORF">ICT70_09395</name>
</gene>
<dbReference type="EMBL" id="JACWUN010000009">
    <property type="protein sequence ID" value="MBD1400885.1"/>
    <property type="molecule type" value="Genomic_DNA"/>
</dbReference>
<accession>A0A8J6QSK4</accession>
<dbReference type="SUPFAM" id="SSF53254">
    <property type="entry name" value="Phosphoglycerate mutase-like"/>
    <property type="match status" value="1"/>
</dbReference>
<evidence type="ECO:0000313" key="2">
    <source>
        <dbReference type="Proteomes" id="UP000632828"/>
    </source>
</evidence>
<name>A0A8J6QSK4_9BACT</name>
<dbReference type="CDD" id="cd07067">
    <property type="entry name" value="HP_PGM_like"/>
    <property type="match status" value="1"/>
</dbReference>
<dbReference type="Proteomes" id="UP000632828">
    <property type="component" value="Unassembled WGS sequence"/>
</dbReference>
<proteinExistence type="predicted"/>
<evidence type="ECO:0000313" key="1">
    <source>
        <dbReference type="EMBL" id="MBD1400885.1"/>
    </source>
</evidence>
<dbReference type="AlphaFoldDB" id="A0A8J6QSK4"/>
<keyword evidence="2" id="KW-1185">Reference proteome</keyword>
<dbReference type="Pfam" id="PF00300">
    <property type="entry name" value="His_Phos_1"/>
    <property type="match status" value="1"/>
</dbReference>
<reference evidence="1" key="1">
    <citation type="submission" date="2020-09" db="EMBL/GenBank/DDBJ databases">
        <title>Pelobacter alkaliphilus sp. nov., a novel anaerobic arsenate-reducing bacterium from terrestrial mud volcano.</title>
        <authorList>
            <person name="Khomyakova M.A."/>
            <person name="Merkel A.Y."/>
            <person name="Slobodkin A.I."/>
        </authorList>
    </citation>
    <scope>NUCLEOTIDE SEQUENCE</scope>
    <source>
        <strain evidence="1">M08fum</strain>
    </source>
</reference>
<dbReference type="PANTHER" id="PTHR47623">
    <property type="entry name" value="OS09G0287300 PROTEIN"/>
    <property type="match status" value="1"/>
</dbReference>
<dbReference type="InterPro" id="IPR013078">
    <property type="entry name" value="His_Pase_superF_clade-1"/>
</dbReference>
<comment type="caution">
    <text evidence="1">The sequence shown here is derived from an EMBL/GenBank/DDBJ whole genome shotgun (WGS) entry which is preliminary data.</text>
</comment>
<dbReference type="Gene3D" id="3.40.50.1240">
    <property type="entry name" value="Phosphoglycerate mutase-like"/>
    <property type="match status" value="1"/>
</dbReference>
<protein>
    <submittedName>
        <fullName evidence="1">Histidine phosphatase family protein</fullName>
    </submittedName>
</protein>
<dbReference type="PANTHER" id="PTHR47623:SF1">
    <property type="entry name" value="OS09G0287300 PROTEIN"/>
    <property type="match status" value="1"/>
</dbReference>
<sequence>MTEEYVESNMKKLTLIRHAKSDWSSGAASDFERPLNRRGNKAVPLMAGRILERGSVPDLLVSSPAQRAVETTVLLAHELDLPQEQLIYRRDIYEATPATLVDVVRQLPDVEHIALIGHNPGLSELGRWLCAQAPEWLPTCAVLELELAVADWSTVAPGGADLLCYDYPKK</sequence>
<organism evidence="1 2">
    <name type="scientific">Pelovirga terrestris</name>
    <dbReference type="NCBI Taxonomy" id="2771352"/>
    <lineage>
        <taxon>Bacteria</taxon>
        <taxon>Pseudomonadati</taxon>
        <taxon>Thermodesulfobacteriota</taxon>
        <taxon>Desulfuromonadia</taxon>
        <taxon>Geobacterales</taxon>
        <taxon>Geobacteraceae</taxon>
        <taxon>Pelovirga</taxon>
    </lineage>
</organism>
<dbReference type="InterPro" id="IPR029033">
    <property type="entry name" value="His_PPase_superfam"/>
</dbReference>